<gene>
    <name evidence="3" type="ORF">KSMBR1_3669</name>
</gene>
<dbReference type="PANTHER" id="PTHR37477">
    <property type="entry name" value="COBALT-PRECORRIN-5A HYDROLASE"/>
    <property type="match status" value="1"/>
</dbReference>
<proteinExistence type="predicted"/>
<evidence type="ECO:0000313" key="4">
    <source>
        <dbReference type="Proteomes" id="UP000221734"/>
    </source>
</evidence>
<dbReference type="OrthoDB" id="9781023at2"/>
<dbReference type="KEGG" id="kst:KSMBR1_3669"/>
<dbReference type="PANTHER" id="PTHR37477:SF1">
    <property type="entry name" value="COBALT-PRECORRIN-5A HYDROLASE"/>
    <property type="match status" value="1"/>
</dbReference>
<dbReference type="RefSeq" id="WP_099326633.1">
    <property type="nucleotide sequence ID" value="NZ_LT934425.1"/>
</dbReference>
<sequence>MNIAIITITEKGVETSKRIVSYIDTTPSVYIFNSDDKNEIVNAGDNLNNAVYFNEPLHQLVGKLFNDYDGIIFVMATGIVVRVIAPCIKNKYIDPAIVVVDDVGRYIISLLSGHEGGANMLAYKVACILHSSAVITTGTEAHKDIIVGIGCKKGITSHEVKKAIEDALNKISLRIENVRLISTVEIKAKEPGLLQASDELRIPLNVVSLPEIGTCIKEYSKSAFVKEKIGVWGVCEPSALLAGRKTQLILKKQKYPGITIAIARENFMW</sequence>
<dbReference type="AlphaFoldDB" id="A0A2C9CK96"/>
<dbReference type="Pfam" id="PF01890">
    <property type="entry name" value="CbiG_C"/>
    <property type="match status" value="1"/>
</dbReference>
<keyword evidence="4" id="KW-1185">Reference proteome</keyword>
<dbReference type="Proteomes" id="UP000221734">
    <property type="component" value="Chromosome Kuenenia_stuttgartiensis_MBR1"/>
</dbReference>
<accession>A0A2C9CK96</accession>
<dbReference type="InterPro" id="IPR036518">
    <property type="entry name" value="CobE/GbiG_C_sf"/>
</dbReference>
<dbReference type="EMBL" id="LT934425">
    <property type="protein sequence ID" value="SOH06142.1"/>
    <property type="molecule type" value="Genomic_DNA"/>
</dbReference>
<organism evidence="3 4">
    <name type="scientific">Kuenenia stuttgartiensis</name>
    <dbReference type="NCBI Taxonomy" id="174633"/>
    <lineage>
        <taxon>Bacteria</taxon>
        <taxon>Pseudomonadati</taxon>
        <taxon>Planctomycetota</taxon>
        <taxon>Candidatus Brocadiia</taxon>
        <taxon>Candidatus Brocadiales</taxon>
        <taxon>Candidatus Brocadiaceae</taxon>
        <taxon>Candidatus Kuenenia</taxon>
    </lineage>
</organism>
<feature type="domain" description="CobE/GbiG C-terminal" evidence="1">
    <location>
        <begin position="145"/>
        <end position="263"/>
    </location>
</feature>
<dbReference type="SUPFAM" id="SSF159672">
    <property type="entry name" value="CbiG N-terminal domain-like"/>
    <property type="match status" value="1"/>
</dbReference>
<dbReference type="InterPro" id="IPR052553">
    <property type="entry name" value="CbiG_hydrolase"/>
</dbReference>
<dbReference type="SUPFAM" id="SSF159664">
    <property type="entry name" value="CobE/GbiG C-terminal domain-like"/>
    <property type="match status" value="1"/>
</dbReference>
<feature type="domain" description="Cobalamin synthesis G N-terminal" evidence="2">
    <location>
        <begin position="60"/>
        <end position="140"/>
    </location>
</feature>
<name>A0A2C9CK96_KUEST</name>
<dbReference type="Gene3D" id="3.40.50.11220">
    <property type="match status" value="1"/>
</dbReference>
<dbReference type="InterPro" id="IPR002750">
    <property type="entry name" value="CobE/GbiG_C"/>
</dbReference>
<dbReference type="InterPro" id="IPR021744">
    <property type="entry name" value="CbiG_N"/>
</dbReference>
<dbReference type="GO" id="GO:0009236">
    <property type="term" value="P:cobalamin biosynthetic process"/>
    <property type="evidence" value="ECO:0007669"/>
    <property type="project" value="InterPro"/>
</dbReference>
<reference evidence="4" key="1">
    <citation type="submission" date="2017-10" db="EMBL/GenBank/DDBJ databases">
        <authorList>
            <person name="Frank J."/>
        </authorList>
    </citation>
    <scope>NUCLEOTIDE SEQUENCE [LARGE SCALE GENOMIC DNA]</scope>
</reference>
<evidence type="ECO:0000313" key="3">
    <source>
        <dbReference type="EMBL" id="SOH06142.1"/>
    </source>
</evidence>
<dbReference type="InterPro" id="IPR038029">
    <property type="entry name" value="GbiG_N_sf"/>
</dbReference>
<protein>
    <submittedName>
        <fullName evidence="3">Cobalamin biosynthesis protein CbiG</fullName>
    </submittedName>
</protein>
<dbReference type="Gene3D" id="3.30.420.180">
    <property type="entry name" value="CobE/GbiG C-terminal domain"/>
    <property type="match status" value="1"/>
</dbReference>
<evidence type="ECO:0000259" key="2">
    <source>
        <dbReference type="Pfam" id="PF11760"/>
    </source>
</evidence>
<dbReference type="Pfam" id="PF11760">
    <property type="entry name" value="CbiG_N"/>
    <property type="match status" value="1"/>
</dbReference>
<evidence type="ECO:0000259" key="1">
    <source>
        <dbReference type="Pfam" id="PF01890"/>
    </source>
</evidence>